<evidence type="ECO:0000313" key="3">
    <source>
        <dbReference type="EMBL" id="NYF90234.1"/>
    </source>
</evidence>
<comment type="caution">
    <text evidence="3">The sequence shown here is derived from an EMBL/GenBank/DDBJ whole genome shotgun (WGS) entry which is preliminary data.</text>
</comment>
<dbReference type="EMBL" id="JACCCU010000001">
    <property type="protein sequence ID" value="NYF90234.1"/>
    <property type="molecule type" value="Genomic_DNA"/>
</dbReference>
<organism evidence="3 4">
    <name type="scientific">Tunturiibacter lichenicola</name>
    <dbReference type="NCBI Taxonomy" id="2051959"/>
    <lineage>
        <taxon>Bacteria</taxon>
        <taxon>Pseudomonadati</taxon>
        <taxon>Acidobacteriota</taxon>
        <taxon>Terriglobia</taxon>
        <taxon>Terriglobales</taxon>
        <taxon>Acidobacteriaceae</taxon>
        <taxon>Tunturiibacter</taxon>
    </lineage>
</organism>
<dbReference type="PANTHER" id="PTHR12558">
    <property type="entry name" value="CELL DIVISION CYCLE 16,23,27"/>
    <property type="match status" value="1"/>
</dbReference>
<accession>A0A852VIF3</accession>
<feature type="signal peptide" evidence="2">
    <location>
        <begin position="1"/>
        <end position="23"/>
    </location>
</feature>
<feature type="chain" id="PRO_5032975042" evidence="2">
    <location>
        <begin position="24"/>
        <end position="532"/>
    </location>
</feature>
<sequence>MRLSQLVRRVAFSLSLFAGVLCACPLRGQAQDLDGLLERARAAQSSGEYAEAAAIYARATTLAPATPELWSNRGVMEYLAGEIGPSVISLKHALRLRPTLYIPMLFLGKGYIQSGKPELAVPYLNKAHTLQPSDPEVLLTLAKANAVLNKPREAESAYATAARLTPDNPAAWLGLGTASLNVVAADGQDLATIQPQSVWARALFADELLAQGRPLEAVDTYNRALAKATPAQHATLARTVSWLESHPDLFPIPANSQTALQKLDEQLSSALNKASLAACDATAALLDAAACAFWAGDYEHSAAQADEALKRSPQEPQALYWSIKSNERMAVAALARFEDLAPHSAASFDMVGDLYRDQRQMDSALGEYRKALEVDPHDPGALLGSVVADIGTSRLDEAAATDRLALADRPQDPQLNLLMAEILAANFHYVEARPYLAKCAAGPPEMQPRVHLLLAHADAKEGSIEAAIREYQLALPGDQDGSIHFQLSRLYRKTGNVVLAQKAEDQAKALIAQRRANANIEMREMTGGSSLQ</sequence>
<name>A0A852VIF3_9BACT</name>
<evidence type="ECO:0000256" key="1">
    <source>
        <dbReference type="PROSITE-ProRule" id="PRU00339"/>
    </source>
</evidence>
<feature type="repeat" description="TPR" evidence="1">
    <location>
        <begin position="345"/>
        <end position="378"/>
    </location>
</feature>
<dbReference type="PANTHER" id="PTHR12558:SF13">
    <property type="entry name" value="CELL DIVISION CYCLE PROTEIN 27 HOMOLOG"/>
    <property type="match status" value="1"/>
</dbReference>
<keyword evidence="2" id="KW-0732">Signal</keyword>
<gene>
    <name evidence="3" type="ORF">HDF08_002301</name>
</gene>
<dbReference type="InterPro" id="IPR019734">
    <property type="entry name" value="TPR_rpt"/>
</dbReference>
<keyword evidence="1" id="KW-0802">TPR repeat</keyword>
<dbReference type="InterPro" id="IPR011990">
    <property type="entry name" value="TPR-like_helical_dom_sf"/>
</dbReference>
<protein>
    <submittedName>
        <fullName evidence="3">Tetratricopeptide (TPR) repeat protein</fullName>
    </submittedName>
</protein>
<proteinExistence type="predicted"/>
<dbReference type="SMART" id="SM00028">
    <property type="entry name" value="TPR"/>
    <property type="match status" value="7"/>
</dbReference>
<dbReference type="SUPFAM" id="SSF48452">
    <property type="entry name" value="TPR-like"/>
    <property type="match status" value="2"/>
</dbReference>
<dbReference type="PROSITE" id="PS51257">
    <property type="entry name" value="PROKAR_LIPOPROTEIN"/>
    <property type="match status" value="1"/>
</dbReference>
<reference evidence="3 4" key="1">
    <citation type="submission" date="2020-07" db="EMBL/GenBank/DDBJ databases">
        <title>Genomic Encyclopedia of Type Strains, Phase IV (KMG-V): Genome sequencing to study the core and pangenomes of soil and plant-associated prokaryotes.</title>
        <authorList>
            <person name="Whitman W."/>
        </authorList>
    </citation>
    <scope>NUCLEOTIDE SEQUENCE [LARGE SCALE GENOMIC DNA]</scope>
    <source>
        <strain evidence="3 4">M8UP22</strain>
    </source>
</reference>
<dbReference type="PROSITE" id="PS50005">
    <property type="entry name" value="TPR"/>
    <property type="match status" value="1"/>
</dbReference>
<dbReference type="Pfam" id="PF14559">
    <property type="entry name" value="TPR_19"/>
    <property type="match status" value="2"/>
</dbReference>
<evidence type="ECO:0000313" key="4">
    <source>
        <dbReference type="Proteomes" id="UP000564385"/>
    </source>
</evidence>
<dbReference type="Gene3D" id="1.25.40.10">
    <property type="entry name" value="Tetratricopeptide repeat domain"/>
    <property type="match status" value="2"/>
</dbReference>
<dbReference type="Proteomes" id="UP000564385">
    <property type="component" value="Unassembled WGS sequence"/>
</dbReference>
<dbReference type="AlphaFoldDB" id="A0A852VIF3"/>
<dbReference type="Pfam" id="PF13432">
    <property type="entry name" value="TPR_16"/>
    <property type="match status" value="1"/>
</dbReference>
<evidence type="ECO:0000256" key="2">
    <source>
        <dbReference type="SAM" id="SignalP"/>
    </source>
</evidence>